<evidence type="ECO:0000313" key="2">
    <source>
        <dbReference type="EMBL" id="KAF1961279.1"/>
    </source>
</evidence>
<evidence type="ECO:0000313" key="3">
    <source>
        <dbReference type="Proteomes" id="UP000800035"/>
    </source>
</evidence>
<feature type="region of interest" description="Disordered" evidence="1">
    <location>
        <begin position="103"/>
        <end position="148"/>
    </location>
</feature>
<keyword evidence="3" id="KW-1185">Reference proteome</keyword>
<dbReference type="Proteomes" id="UP000800035">
    <property type="component" value="Unassembled WGS sequence"/>
</dbReference>
<protein>
    <submittedName>
        <fullName evidence="2">Uncharacterized protein</fullName>
    </submittedName>
</protein>
<name>A0A6A5UBF5_9PLEO</name>
<proteinExistence type="predicted"/>
<reference evidence="2" key="1">
    <citation type="journal article" date="2020" name="Stud. Mycol.">
        <title>101 Dothideomycetes genomes: a test case for predicting lifestyles and emergence of pathogens.</title>
        <authorList>
            <person name="Haridas S."/>
            <person name="Albert R."/>
            <person name="Binder M."/>
            <person name="Bloem J."/>
            <person name="Labutti K."/>
            <person name="Salamov A."/>
            <person name="Andreopoulos B."/>
            <person name="Baker S."/>
            <person name="Barry K."/>
            <person name="Bills G."/>
            <person name="Bluhm B."/>
            <person name="Cannon C."/>
            <person name="Castanera R."/>
            <person name="Culley D."/>
            <person name="Daum C."/>
            <person name="Ezra D."/>
            <person name="Gonzalez J."/>
            <person name="Henrissat B."/>
            <person name="Kuo A."/>
            <person name="Liang C."/>
            <person name="Lipzen A."/>
            <person name="Lutzoni F."/>
            <person name="Magnuson J."/>
            <person name="Mondo S."/>
            <person name="Nolan M."/>
            <person name="Ohm R."/>
            <person name="Pangilinan J."/>
            <person name="Park H.-J."/>
            <person name="Ramirez L."/>
            <person name="Alfaro M."/>
            <person name="Sun H."/>
            <person name="Tritt A."/>
            <person name="Yoshinaga Y."/>
            <person name="Zwiers L.-H."/>
            <person name="Turgeon B."/>
            <person name="Goodwin S."/>
            <person name="Spatafora J."/>
            <person name="Crous P."/>
            <person name="Grigoriev I."/>
        </authorList>
    </citation>
    <scope>NUCLEOTIDE SEQUENCE</scope>
    <source>
        <strain evidence="2">CBS 675.92</strain>
    </source>
</reference>
<dbReference type="AlphaFoldDB" id="A0A6A5UBF5"/>
<feature type="region of interest" description="Disordered" evidence="1">
    <location>
        <begin position="50"/>
        <end position="74"/>
    </location>
</feature>
<dbReference type="EMBL" id="ML976981">
    <property type="protein sequence ID" value="KAF1961279.1"/>
    <property type="molecule type" value="Genomic_DNA"/>
</dbReference>
<organism evidence="2 3">
    <name type="scientific">Byssothecium circinans</name>
    <dbReference type="NCBI Taxonomy" id="147558"/>
    <lineage>
        <taxon>Eukaryota</taxon>
        <taxon>Fungi</taxon>
        <taxon>Dikarya</taxon>
        <taxon>Ascomycota</taxon>
        <taxon>Pezizomycotina</taxon>
        <taxon>Dothideomycetes</taxon>
        <taxon>Pleosporomycetidae</taxon>
        <taxon>Pleosporales</taxon>
        <taxon>Massarineae</taxon>
        <taxon>Massarinaceae</taxon>
        <taxon>Byssothecium</taxon>
    </lineage>
</organism>
<sequence>MDEGPIGATWQASSQANVALYIRHGEAALSALLPSSSTLLPLSCIQFIQGPTPADTGRPLRTGPRHGASRHPSAAPLRWMAMAMAKARSSRVELAIEQDTAAASPRTRLLTERRGVQSRCRSPSSGSTPQSKRPPEPKSGRTCAPSDDAMDAYYDRAWPPLAIGPKASVAEKPISSLRGMNNEAMGGLGQVTEVTVPQMYANGLPTTARRDIGSLSLCDAEAHGRSRPERTLQQAGRSLPSRSLWCLPRAKLSPACHLDTGANTL</sequence>
<accession>A0A6A5UBF5</accession>
<evidence type="ECO:0000256" key="1">
    <source>
        <dbReference type="SAM" id="MobiDB-lite"/>
    </source>
</evidence>
<gene>
    <name evidence="2" type="ORF">CC80DRAFT_234801</name>
</gene>
<feature type="compositionally biased region" description="Polar residues" evidence="1">
    <location>
        <begin position="119"/>
        <end position="131"/>
    </location>
</feature>